<proteinExistence type="predicted"/>
<evidence type="ECO:0000313" key="1">
    <source>
        <dbReference type="EMBL" id="KAK4092677.1"/>
    </source>
</evidence>
<dbReference type="EMBL" id="JAWRVI010000008">
    <property type="protein sequence ID" value="KAK4092677.1"/>
    <property type="molecule type" value="Genomic_DNA"/>
</dbReference>
<dbReference type="Proteomes" id="UP000245956">
    <property type="component" value="Unassembled WGS sequence"/>
</dbReference>
<protein>
    <submittedName>
        <fullName evidence="2">Uncharacterized protein</fullName>
    </submittedName>
</protein>
<sequence>MSFRGFGAARARAHRDLARLPTAGTRGGRGSTLASPVFLRSNRLPTHASNRAGRQVFAPAFQDGQVGPGSWPQSRQQVHTVPYSECCWCRPVGEVLPAAGSRPAVPARNAGPGESAQQCIDGMRRASAASTPAIGDDTAHLQRMPARACLPLPAVYMLRTYCFPLQSVCPILFVVIISRLHGCGTDCSLRPGEVEYRRSARCVTMPLRTAIRVFRQLQNAAPLALCSSGALLVGELRRCAARQATVLCNDTHLPHPVHSGEGIVGRGKRAFCAVCGTRLCFALLRRGLFRGGARRKLVSIARGRVPEDRPLCSGWPLRRSSLSKERRGWPAEPGHAHNVYCAVGKRAPARVTTRPSADGTAHGSVSGALPFLLEPRFGV</sequence>
<keyword evidence="4" id="KW-1185">Reference proteome</keyword>
<evidence type="ECO:0000313" key="3">
    <source>
        <dbReference type="Proteomes" id="UP000245956"/>
    </source>
</evidence>
<organism evidence="2 3">
    <name type="scientific">Purpureocillium lilacinum</name>
    <name type="common">Paecilomyces lilacinus</name>
    <dbReference type="NCBI Taxonomy" id="33203"/>
    <lineage>
        <taxon>Eukaryota</taxon>
        <taxon>Fungi</taxon>
        <taxon>Dikarya</taxon>
        <taxon>Ascomycota</taxon>
        <taxon>Pezizomycotina</taxon>
        <taxon>Sordariomycetes</taxon>
        <taxon>Hypocreomycetidae</taxon>
        <taxon>Hypocreales</taxon>
        <taxon>Ophiocordycipitaceae</taxon>
        <taxon>Purpureocillium</taxon>
    </lineage>
</organism>
<evidence type="ECO:0000313" key="2">
    <source>
        <dbReference type="EMBL" id="PWI74996.1"/>
    </source>
</evidence>
<comment type="caution">
    <text evidence="2">The sequence shown here is derived from an EMBL/GenBank/DDBJ whole genome shotgun (WGS) entry which is preliminary data.</text>
</comment>
<reference evidence="2" key="1">
    <citation type="submission" date="2015-05" db="EMBL/GenBank/DDBJ databases">
        <authorList>
            <person name="Wang D.B."/>
            <person name="Wang M."/>
        </authorList>
    </citation>
    <scope>NUCLEOTIDE SEQUENCE</scope>
    <source>
        <strain evidence="2">36-1</strain>
    </source>
</reference>
<dbReference type="AlphaFoldDB" id="A0A2U3EKF7"/>
<evidence type="ECO:0000313" key="4">
    <source>
        <dbReference type="Proteomes" id="UP001287286"/>
    </source>
</evidence>
<reference evidence="1" key="3">
    <citation type="submission" date="2023-11" db="EMBL/GenBank/DDBJ databases">
        <authorList>
            <person name="Beijen E."/>
            <person name="Ohm R.A."/>
        </authorList>
    </citation>
    <scope>NUCLEOTIDE SEQUENCE</scope>
    <source>
        <strain evidence="1">CBS 150709</strain>
    </source>
</reference>
<reference evidence="2 3" key="2">
    <citation type="journal article" date="2016" name="Front. Microbiol.">
        <title>Genome and transcriptome sequences reveal the specific parasitism of the nematophagous Purpureocillium lilacinum 36-1.</title>
        <authorList>
            <person name="Xie J."/>
            <person name="Li S."/>
            <person name="Mo C."/>
            <person name="Xiao X."/>
            <person name="Peng D."/>
            <person name="Wang G."/>
            <person name="Xiao Y."/>
        </authorList>
    </citation>
    <scope>NUCLEOTIDE SEQUENCE [LARGE SCALE GENOMIC DNA]</scope>
    <source>
        <strain evidence="2 3">36-1</strain>
    </source>
</reference>
<accession>A0A2U3EKF7</accession>
<dbReference type="EMBL" id="LCWV01000003">
    <property type="protein sequence ID" value="PWI74996.1"/>
    <property type="molecule type" value="Genomic_DNA"/>
</dbReference>
<reference evidence="1 4" key="4">
    <citation type="journal article" date="2024" name="Microbiol. Resour. Announc.">
        <title>Genome annotations for the ascomycete fungi Trichoderma harzianum, Trichoderma aggressivum, and Purpureocillium lilacinum.</title>
        <authorList>
            <person name="Beijen E.P.W."/>
            <person name="Ohm R.A."/>
        </authorList>
    </citation>
    <scope>NUCLEOTIDE SEQUENCE [LARGE SCALE GENOMIC DNA]</scope>
    <source>
        <strain evidence="1 4">CBS 150709</strain>
    </source>
</reference>
<name>A0A2U3EKF7_PURLI</name>
<gene>
    <name evidence="2" type="ORF">PCL_08310</name>
    <name evidence="1" type="ORF">Purlil1_3298</name>
</gene>
<dbReference type="Proteomes" id="UP001287286">
    <property type="component" value="Unassembled WGS sequence"/>
</dbReference>